<accession>A0A0G4FLJ7</accession>
<organism evidence="2 3">
    <name type="scientific">Vitrella brassicaformis (strain CCMP3155)</name>
    <dbReference type="NCBI Taxonomy" id="1169540"/>
    <lineage>
        <taxon>Eukaryota</taxon>
        <taxon>Sar</taxon>
        <taxon>Alveolata</taxon>
        <taxon>Colpodellida</taxon>
        <taxon>Vitrellaceae</taxon>
        <taxon>Vitrella</taxon>
    </lineage>
</organism>
<dbReference type="Proteomes" id="UP000041254">
    <property type="component" value="Unassembled WGS sequence"/>
</dbReference>
<sequence>MPRSLSSDLTQAMPNSPAAFHHPPTIGDVQEHLFELYGNVQNARASEIQFIGHDLVKDRTVPTSQFFAEGEGTEWTEQGGNFISFRRVPNSASREETTGRPSS</sequence>
<evidence type="ECO:0000313" key="3">
    <source>
        <dbReference type="Proteomes" id="UP000041254"/>
    </source>
</evidence>
<keyword evidence="3" id="KW-1185">Reference proteome</keyword>
<protein>
    <submittedName>
        <fullName evidence="2">Uncharacterized protein</fullName>
    </submittedName>
</protein>
<reference evidence="2 3" key="1">
    <citation type="submission" date="2014-11" db="EMBL/GenBank/DDBJ databases">
        <authorList>
            <person name="Zhu J."/>
            <person name="Qi W."/>
            <person name="Song R."/>
        </authorList>
    </citation>
    <scope>NUCLEOTIDE SEQUENCE [LARGE SCALE GENOMIC DNA]</scope>
</reference>
<evidence type="ECO:0000256" key="1">
    <source>
        <dbReference type="SAM" id="MobiDB-lite"/>
    </source>
</evidence>
<name>A0A0G4FLJ7_VITBC</name>
<gene>
    <name evidence="2" type="ORF">Vbra_388</name>
</gene>
<evidence type="ECO:0000313" key="2">
    <source>
        <dbReference type="EMBL" id="CEM14794.1"/>
    </source>
</evidence>
<dbReference type="AlphaFoldDB" id="A0A0G4FLJ7"/>
<dbReference type="InParanoid" id="A0A0G4FLJ7"/>
<dbReference type="EMBL" id="CDMY01000458">
    <property type="protein sequence ID" value="CEM14794.1"/>
    <property type="molecule type" value="Genomic_DNA"/>
</dbReference>
<feature type="region of interest" description="Disordered" evidence="1">
    <location>
        <begin position="1"/>
        <end position="25"/>
    </location>
</feature>
<feature type="compositionally biased region" description="Polar residues" evidence="1">
    <location>
        <begin position="1"/>
        <end position="14"/>
    </location>
</feature>
<dbReference type="VEuPathDB" id="CryptoDB:Vbra_388"/>
<proteinExistence type="predicted"/>